<dbReference type="EMBL" id="JACHLX010000001">
    <property type="protein sequence ID" value="MBB5813823.1"/>
    <property type="molecule type" value="Genomic_DNA"/>
</dbReference>
<gene>
    <name evidence="1" type="ORF">HNR72_004851</name>
</gene>
<comment type="caution">
    <text evidence="1">The sequence shown here is derived from an EMBL/GenBank/DDBJ whole genome shotgun (WGS) entry which is preliminary data.</text>
</comment>
<protein>
    <submittedName>
        <fullName evidence="1">Uncharacterized protein</fullName>
    </submittedName>
</protein>
<dbReference type="InterPro" id="IPR027417">
    <property type="entry name" value="P-loop_NTPase"/>
</dbReference>
<dbReference type="Proteomes" id="UP000579531">
    <property type="component" value="Unassembled WGS sequence"/>
</dbReference>
<evidence type="ECO:0000313" key="1">
    <source>
        <dbReference type="EMBL" id="MBB5813823.1"/>
    </source>
</evidence>
<dbReference type="AlphaFoldDB" id="A0AA89TZJ2"/>
<proteinExistence type="predicted"/>
<keyword evidence="2" id="KW-1185">Reference proteome</keyword>
<organism evidence="1 2">
    <name type="scientific">Streptomyces collinus</name>
    <dbReference type="NCBI Taxonomy" id="42684"/>
    <lineage>
        <taxon>Bacteria</taxon>
        <taxon>Bacillati</taxon>
        <taxon>Actinomycetota</taxon>
        <taxon>Actinomycetes</taxon>
        <taxon>Kitasatosporales</taxon>
        <taxon>Streptomycetaceae</taxon>
        <taxon>Streptomyces</taxon>
    </lineage>
</organism>
<accession>A0AA89TZJ2</accession>
<name>A0AA89TZJ2_STRCU</name>
<sequence length="883" mass="98218">MVTPEGGLGWEDLLILIATELDELGEREISDRSDGDLQAGLLSFLRKQCLVVLDNIEALLDPETGLPPAPLRELVSQISQRTPGAGRLLLVTSQSLPSGRWMDDSAIHTVYPPTESQGSDILDNLLSMRGLQEEIPPEKRTDIVRWLGGNPRALEIFVTCLADEPLEDLIQLGSEAWEVRDQIVAPTLVRQLEERLARRSLEHLEVSTKVLLQMLSVYRTPFRQDAIDRLSRIIEDPHTAQQLLSKRFFLSRSTRWFSLNPIVREIARSQVAKESRRLRMAHTQAAEHFTRHFRDQRSTAPFLSNGASFVEARYHLLKIEKGEEFEAIAANYRSQLLKNYKNITRMPEESEAAQQLISVLMAALAGSDRGYSNLRYLLARLLMKRNRRDDDLLAFRQVTYATRSPSQSGAWLLRLDLSARFEGYSAAESVARQAIAALHQSHSWIFYRKLALLAFNSGKVRDSLRILDEALREMPPSSQRIPIYSLGGYVLTRENRGSEAVDLLLDGYQSATKDALPYSWRLFEQALFLAGGRNDSIALTNVKKAVKQNANREYLTLCEVVEMQSSGQWEEAAKAADASLASSRGEKYPTLAAQGAFSWMCCGEPRRAYAALAGIALPRNSATWWLRAMLALCSGANESYVEYMHHCLGRPLTESETDDKKFWIKCWDEIPDGLEPYPAFYFPRLPSGLTGLSGDVVRLVEKPSPLEFELMSQVGLPQGAEVASQDELRPDAPSVFREPARQGVTNTFIFRDASVPSIIVKGEENMRDKYEVEQAAAVGPKSKAKDVTIQKFQGGSSEGIDLQRLASELADLRRAMRAASADDDDPERDIAVAAVSQAATAAGQGDEGKALQHLASAGRWAWDMANSIGASLAAAVLKTQLGI</sequence>
<evidence type="ECO:0000313" key="2">
    <source>
        <dbReference type="Proteomes" id="UP000579531"/>
    </source>
</evidence>
<dbReference type="Gene3D" id="1.25.40.10">
    <property type="entry name" value="Tetratricopeptide repeat domain"/>
    <property type="match status" value="1"/>
</dbReference>
<dbReference type="SUPFAM" id="SSF52540">
    <property type="entry name" value="P-loop containing nucleoside triphosphate hydrolases"/>
    <property type="match status" value="1"/>
</dbReference>
<reference evidence="1 2" key="1">
    <citation type="submission" date="2020-08" db="EMBL/GenBank/DDBJ databases">
        <title>Sequencing the genomes of 1000 actinobacteria strains.</title>
        <authorList>
            <person name="Klenk H.-P."/>
        </authorList>
    </citation>
    <scope>NUCLEOTIDE SEQUENCE [LARGE SCALE GENOMIC DNA]</scope>
    <source>
        <strain evidence="1 2">DSM 40129</strain>
    </source>
</reference>
<dbReference type="InterPro" id="IPR011990">
    <property type="entry name" value="TPR-like_helical_dom_sf"/>
</dbReference>